<keyword evidence="8" id="KW-1185">Reference proteome</keyword>
<feature type="transmembrane region" description="Helical" evidence="4">
    <location>
        <begin position="25"/>
        <end position="45"/>
    </location>
</feature>
<keyword evidence="2" id="KW-0175">Coiled coil</keyword>
<evidence type="ECO:0000256" key="4">
    <source>
        <dbReference type="SAM" id="Phobius"/>
    </source>
</evidence>
<dbReference type="EMBL" id="BAAAFD010000009">
    <property type="protein sequence ID" value="GAA0858573.1"/>
    <property type="molecule type" value="Genomic_DNA"/>
</dbReference>
<dbReference type="Pfam" id="PF25973">
    <property type="entry name" value="BSH_CzcB"/>
    <property type="match status" value="1"/>
</dbReference>
<dbReference type="RefSeq" id="WP_343861157.1">
    <property type="nucleotide sequence ID" value="NZ_BAAAFD010000009.1"/>
</dbReference>
<dbReference type="Proteomes" id="UP001500359">
    <property type="component" value="Unassembled WGS sequence"/>
</dbReference>
<keyword evidence="4" id="KW-1133">Transmembrane helix</keyword>
<dbReference type="InterPro" id="IPR058792">
    <property type="entry name" value="Beta-barrel_RND_2"/>
</dbReference>
<protein>
    <submittedName>
        <fullName evidence="7">Efflux RND transporter periplasmic adaptor subunit</fullName>
    </submittedName>
</protein>
<dbReference type="InterPro" id="IPR058647">
    <property type="entry name" value="BSH_CzcB-like"/>
</dbReference>
<comment type="similarity">
    <text evidence="1">Belongs to the membrane fusion protein (MFP) (TC 8.A.1) family.</text>
</comment>
<dbReference type="Gene3D" id="2.40.50.100">
    <property type="match status" value="1"/>
</dbReference>
<accession>A0ABN1LPY5</accession>
<evidence type="ECO:0000313" key="8">
    <source>
        <dbReference type="Proteomes" id="UP001500359"/>
    </source>
</evidence>
<feature type="domain" description="CzcB-like barrel-sandwich hybrid" evidence="6">
    <location>
        <begin position="106"/>
        <end position="250"/>
    </location>
</feature>
<evidence type="ECO:0000256" key="1">
    <source>
        <dbReference type="ARBA" id="ARBA00009477"/>
    </source>
</evidence>
<feature type="region of interest" description="Disordered" evidence="3">
    <location>
        <begin position="68"/>
        <end position="89"/>
    </location>
</feature>
<evidence type="ECO:0000256" key="2">
    <source>
        <dbReference type="SAM" id="Coils"/>
    </source>
</evidence>
<dbReference type="Pfam" id="PF25954">
    <property type="entry name" value="Beta-barrel_RND_2"/>
    <property type="match status" value="1"/>
</dbReference>
<reference evidence="7 8" key="1">
    <citation type="journal article" date="2019" name="Int. J. Syst. Evol. Microbiol.">
        <title>The Global Catalogue of Microorganisms (GCM) 10K type strain sequencing project: providing services to taxonomists for standard genome sequencing and annotation.</title>
        <authorList>
            <consortium name="The Broad Institute Genomics Platform"/>
            <consortium name="The Broad Institute Genome Sequencing Center for Infectious Disease"/>
            <person name="Wu L."/>
            <person name="Ma J."/>
        </authorList>
    </citation>
    <scope>NUCLEOTIDE SEQUENCE [LARGE SCALE GENOMIC DNA]</scope>
    <source>
        <strain evidence="7 8">JCM 15896</strain>
    </source>
</reference>
<feature type="domain" description="CusB-like beta-barrel" evidence="5">
    <location>
        <begin position="273"/>
        <end position="345"/>
    </location>
</feature>
<dbReference type="PANTHER" id="PTHR30469">
    <property type="entry name" value="MULTIDRUG RESISTANCE PROTEIN MDTA"/>
    <property type="match status" value="1"/>
</dbReference>
<comment type="caution">
    <text evidence="7">The sequence shown here is derived from an EMBL/GenBank/DDBJ whole genome shotgun (WGS) entry which is preliminary data.</text>
</comment>
<dbReference type="NCBIfam" id="TIGR01730">
    <property type="entry name" value="RND_mfp"/>
    <property type="match status" value="1"/>
</dbReference>
<keyword evidence="4" id="KW-0472">Membrane</keyword>
<feature type="coiled-coil region" evidence="2">
    <location>
        <begin position="147"/>
        <end position="223"/>
    </location>
</feature>
<evidence type="ECO:0000259" key="6">
    <source>
        <dbReference type="Pfam" id="PF25973"/>
    </source>
</evidence>
<dbReference type="Gene3D" id="2.40.30.170">
    <property type="match status" value="1"/>
</dbReference>
<proteinExistence type="inferred from homology"/>
<gene>
    <name evidence="7" type="ORF">GCM10009114_28680</name>
</gene>
<dbReference type="PANTHER" id="PTHR30469:SF38">
    <property type="entry name" value="HLYD FAMILY SECRETION PROTEIN"/>
    <property type="match status" value="1"/>
</dbReference>
<name>A0ABN1LPY5_9ALTE</name>
<organism evidence="7 8">
    <name type="scientific">Aliiglaciecola litoralis</name>
    <dbReference type="NCBI Taxonomy" id="582857"/>
    <lineage>
        <taxon>Bacteria</taxon>
        <taxon>Pseudomonadati</taxon>
        <taxon>Pseudomonadota</taxon>
        <taxon>Gammaproteobacteria</taxon>
        <taxon>Alteromonadales</taxon>
        <taxon>Alteromonadaceae</taxon>
        <taxon>Aliiglaciecola</taxon>
    </lineage>
</organism>
<dbReference type="SUPFAM" id="SSF111369">
    <property type="entry name" value="HlyD-like secretion proteins"/>
    <property type="match status" value="1"/>
</dbReference>
<evidence type="ECO:0000313" key="7">
    <source>
        <dbReference type="EMBL" id="GAA0858573.1"/>
    </source>
</evidence>
<evidence type="ECO:0000259" key="5">
    <source>
        <dbReference type="Pfam" id="PF25954"/>
    </source>
</evidence>
<sequence length="346" mass="37218">MSDKSELLQSLKIDRTEQPEPSGMALWKVLLIVIISIAITIWATLKFATPPTSSSSISSTAKNDKLANTAVQKTSDTSDKKPHSTQPTLSEASAILNSSGYITARRMATVSAQVMGLITEVTVEEGMTVTEGQILATLDSTLAKTNYELAVAQLEVLEARINSIQANLTEAQENNQRIASNSFSSASEKSKALAQMRSLQANLESAKADLKVAHLDVRRQKERLDDHTIRAPFSGVVTVKAAQPGEIVAPSSAGGGFTRTGICTIVDMESLEIEVDVNESFIGRVYAGQPVEAQLDAYPDWTIPASVIAIIPTADRAKATVQVRIKIEQPDPKILPDMGVKVAFQK</sequence>
<evidence type="ECO:0000256" key="3">
    <source>
        <dbReference type="SAM" id="MobiDB-lite"/>
    </source>
</evidence>
<dbReference type="InterPro" id="IPR006143">
    <property type="entry name" value="RND_pump_MFP"/>
</dbReference>
<keyword evidence="4" id="KW-0812">Transmembrane</keyword>